<dbReference type="Gene3D" id="6.10.10.60">
    <property type="match status" value="1"/>
</dbReference>
<comment type="catalytic activity">
    <reaction evidence="20">
        <text>(R)-4'-phospho-S-sulfopantetheine + H2O = (R)-S-sulfopantetheine + phosphate</text>
        <dbReference type="Rhea" id="RHEA:68340"/>
        <dbReference type="ChEBI" id="CHEBI:15377"/>
        <dbReference type="ChEBI" id="CHEBI:43474"/>
        <dbReference type="ChEBI" id="CHEBI:177302"/>
        <dbReference type="ChEBI" id="CHEBI:177303"/>
    </reaction>
    <physiologicalReaction direction="left-to-right" evidence="20">
        <dbReference type="Rhea" id="RHEA:68341"/>
    </physiologicalReaction>
</comment>
<dbReference type="Pfam" id="PF01937">
    <property type="entry name" value="ARMT1-like_dom"/>
    <property type="match status" value="1"/>
</dbReference>
<evidence type="ECO:0000256" key="19">
    <source>
        <dbReference type="ARBA" id="ARBA00023211"/>
    </source>
</evidence>
<dbReference type="PANTHER" id="PTHR12280">
    <property type="entry name" value="PANTOTHENATE KINASE"/>
    <property type="match status" value="1"/>
</dbReference>
<evidence type="ECO:0000256" key="11">
    <source>
        <dbReference type="ARBA" id="ARBA00022679"/>
    </source>
</evidence>
<keyword evidence="18" id="KW-0944">Nitration</keyword>
<evidence type="ECO:0000256" key="7">
    <source>
        <dbReference type="ARBA" id="ARBA00012102"/>
    </source>
</evidence>
<comment type="caution">
    <text evidence="25">The sequence shown here is derived from an EMBL/GenBank/DDBJ whole genome shotgun (WGS) entry which is preliminary data.</text>
</comment>
<evidence type="ECO:0000256" key="10">
    <source>
        <dbReference type="ARBA" id="ARBA00022596"/>
    </source>
</evidence>
<keyword evidence="17" id="KW-0173">Coenzyme A biosynthesis</keyword>
<keyword evidence="13" id="KW-0547">Nucleotide-binding</keyword>
<dbReference type="InterPro" id="IPR004567">
    <property type="entry name" value="Type_II_PanK"/>
</dbReference>
<dbReference type="GO" id="GO:0005829">
    <property type="term" value="C:cytosol"/>
    <property type="evidence" value="ECO:0007669"/>
    <property type="project" value="TreeGrafter"/>
</dbReference>
<keyword evidence="19" id="KW-0464">Manganese</keyword>
<dbReference type="Gene3D" id="3.40.50.10880">
    <property type="entry name" value="Uncharacterised protein PF01937, DUF89, domain 3"/>
    <property type="match status" value="1"/>
</dbReference>
<dbReference type="AlphaFoldDB" id="A0AAN8PAD4"/>
<name>A0AAN8PAD4_POLSC</name>
<dbReference type="EC" id="2.7.1.33" evidence="7"/>
<dbReference type="FunFam" id="3.30.420.40:FF:000025">
    <property type="entry name" value="pantothenate kinase 2, mitochondrial"/>
    <property type="match status" value="1"/>
</dbReference>
<dbReference type="InterPro" id="IPR043129">
    <property type="entry name" value="ATPase_NBD"/>
</dbReference>
<evidence type="ECO:0000256" key="20">
    <source>
        <dbReference type="ARBA" id="ARBA00029347"/>
    </source>
</evidence>
<evidence type="ECO:0000256" key="15">
    <source>
        <dbReference type="ARBA" id="ARBA00022801"/>
    </source>
</evidence>
<dbReference type="SUPFAM" id="SSF111321">
    <property type="entry name" value="AF1104-like"/>
    <property type="match status" value="1"/>
</dbReference>
<evidence type="ECO:0000259" key="24">
    <source>
        <dbReference type="Pfam" id="PF01937"/>
    </source>
</evidence>
<dbReference type="InterPro" id="IPR035073">
    <property type="entry name" value="At2g17340_3_helix_bundle"/>
</dbReference>
<dbReference type="SUPFAM" id="SSF53067">
    <property type="entry name" value="Actin-like ATPase domain"/>
    <property type="match status" value="2"/>
</dbReference>
<evidence type="ECO:0000256" key="6">
    <source>
        <dbReference type="ARBA" id="ARBA00011388"/>
    </source>
</evidence>
<dbReference type="Gene3D" id="3.30.420.40">
    <property type="match status" value="1"/>
</dbReference>
<dbReference type="GO" id="GO:0016787">
    <property type="term" value="F:hydrolase activity"/>
    <property type="evidence" value="ECO:0007669"/>
    <property type="project" value="UniProtKB-KW"/>
</dbReference>
<dbReference type="GO" id="GO:0005524">
    <property type="term" value="F:ATP binding"/>
    <property type="evidence" value="ECO:0007669"/>
    <property type="project" value="UniProtKB-KW"/>
</dbReference>
<sequence>MADFKPVGKVSCEPKSIKLPESVELFGNLKNGKRFAIDIGCSLTKIAYYSTTKHKQSAQSQRRKSSNSKLSVTNSIGAECQTRESPVCSQNWDKNNISGNYVRPINSGEGFDNQTEFSHESTSQKCSQKSCEVEQMSRLHFIKFQTKYIENCLDFIENHIVGNKELVKGNTIKVTGGGVCKYAGCIKEKLGVLVDTEDEICCLIKGTNFLLRNVAKEAFSYQQNGNPEYVFQSVDSDFHPYLLVNIGSGVSIIKVTDEDRYERIGGLSIGGATFSGLGSLLTSAKDYDDLLELAENGDYRKVDVLVRDLIENDYAVTSISGDLIAASFGKINFTNGESSQKKFSEADIARSLLFTVLNSIGQVASLYATMHNVNKVYFGGYFLRNNPLNMEVLSRSVNYWGDNKIRALFLRHEGYLGTVGAFLKGAEHWQKESSIYGGSKYFSSDGVGSSNQSSVNCNDDQFSVCPLLLDPETYCPDTEDLTKDEEAREYWLQCFEETVEKFAKKAVESQPGNPSAASRAESFKEKFLVRLREWKTNPKIHGALSVRSILDSIELFLHEFDFPDPYLKQKELENENAISLFAEHIRKIDELDSETRLRKLIMYLLAGNMFDWGAKEVAALLETNNFGFDEALEKIPQRPWLIDSLDEWIKRLEGPPHKCATVFVDNSGLDIILGILPFIRELLRRGTEVILCSNSAPALNDVIHRELLVVLDRIKCICPIIREAEETGRLIAMESGQTGPCLDLRRLKKSLCEEMTRRQVDLVVIEGMGRSVHTNLNTFFKCESLKVAVIKNRWLARRLGGTMFCILCQYRNGST</sequence>
<evidence type="ECO:0000256" key="13">
    <source>
        <dbReference type="ARBA" id="ARBA00022741"/>
    </source>
</evidence>
<dbReference type="GO" id="GO:0005634">
    <property type="term" value="C:nucleus"/>
    <property type="evidence" value="ECO:0007669"/>
    <property type="project" value="TreeGrafter"/>
</dbReference>
<protein>
    <recommendedName>
        <fullName evidence="8">4'-phosphopantetheine phosphatase</fullName>
        <ecNumber evidence="7">2.7.1.33</ecNumber>
    </recommendedName>
    <alternativeName>
        <fullName evidence="21">Inactive pantothenic acid kinase 4</fullName>
    </alternativeName>
</protein>
<evidence type="ECO:0000256" key="12">
    <source>
        <dbReference type="ARBA" id="ARBA00022723"/>
    </source>
</evidence>
<dbReference type="InterPro" id="IPR002791">
    <property type="entry name" value="ARMT1-like_metal-bd"/>
</dbReference>
<keyword evidence="9" id="KW-0963">Cytoplasm</keyword>
<evidence type="ECO:0000256" key="1">
    <source>
        <dbReference type="ARBA" id="ARBA00001206"/>
    </source>
</evidence>
<comment type="similarity">
    <text evidence="23">Belongs to the type II pantothenate kinase family.</text>
</comment>
<comment type="subunit">
    <text evidence="6">Homodimer. Interacts with PKM.</text>
</comment>
<gene>
    <name evidence="25" type="ORF">RUM43_010614</name>
</gene>
<dbReference type="CDD" id="cd24123">
    <property type="entry name" value="ASKHA_NBD_PanK-II_Pank4"/>
    <property type="match status" value="1"/>
</dbReference>
<evidence type="ECO:0000256" key="2">
    <source>
        <dbReference type="ARBA" id="ARBA00001936"/>
    </source>
</evidence>
<reference evidence="25 26" key="1">
    <citation type="submission" date="2023-10" db="EMBL/GenBank/DDBJ databases">
        <title>Genomes of two closely related lineages of the louse Polyplax serrata with different host specificities.</title>
        <authorList>
            <person name="Martinu J."/>
            <person name="Tarabai H."/>
            <person name="Stefka J."/>
            <person name="Hypsa V."/>
        </authorList>
    </citation>
    <scope>NUCLEOTIDE SEQUENCE [LARGE SCALE GENOMIC DNA]</scope>
    <source>
        <strain evidence="25">HR10_N</strain>
    </source>
</reference>
<evidence type="ECO:0000256" key="16">
    <source>
        <dbReference type="ARBA" id="ARBA00022840"/>
    </source>
</evidence>
<comment type="cofactor">
    <cofactor evidence="2">
        <name>Mn(2+)</name>
        <dbReference type="ChEBI" id="CHEBI:29035"/>
    </cofactor>
</comment>
<organism evidence="25 26">
    <name type="scientific">Polyplax serrata</name>
    <name type="common">Common mouse louse</name>
    <dbReference type="NCBI Taxonomy" id="468196"/>
    <lineage>
        <taxon>Eukaryota</taxon>
        <taxon>Metazoa</taxon>
        <taxon>Ecdysozoa</taxon>
        <taxon>Arthropoda</taxon>
        <taxon>Hexapoda</taxon>
        <taxon>Insecta</taxon>
        <taxon>Pterygota</taxon>
        <taxon>Neoptera</taxon>
        <taxon>Paraneoptera</taxon>
        <taxon>Psocodea</taxon>
        <taxon>Troctomorpha</taxon>
        <taxon>Phthiraptera</taxon>
        <taxon>Anoplura</taxon>
        <taxon>Polyplacidae</taxon>
        <taxon>Polyplax</taxon>
    </lineage>
</organism>
<evidence type="ECO:0000256" key="8">
    <source>
        <dbReference type="ARBA" id="ARBA00019490"/>
    </source>
</evidence>
<evidence type="ECO:0000313" key="26">
    <source>
        <dbReference type="Proteomes" id="UP001372834"/>
    </source>
</evidence>
<keyword evidence="14" id="KW-0418">Kinase</keyword>
<dbReference type="Gene3D" id="1.10.285.20">
    <property type="entry name" value="Uncharacterised protein PF01937, DUF89, domain 2"/>
    <property type="match status" value="1"/>
</dbReference>
<evidence type="ECO:0000256" key="9">
    <source>
        <dbReference type="ARBA" id="ARBA00022490"/>
    </source>
</evidence>
<accession>A0AAN8PAD4</accession>
<keyword evidence="11" id="KW-0808">Transferase</keyword>
<dbReference type="PANTHER" id="PTHR12280:SF20">
    <property type="entry name" value="4'-PHOSPHOPANTETHEINE PHOSPHATASE"/>
    <property type="match status" value="1"/>
</dbReference>
<dbReference type="GO" id="GO:0015937">
    <property type="term" value="P:coenzyme A biosynthetic process"/>
    <property type="evidence" value="ECO:0007669"/>
    <property type="project" value="UniProtKB-KW"/>
</dbReference>
<dbReference type="Gene3D" id="1.20.1700.10">
    <property type="entry name" value="AF1104-like"/>
    <property type="match status" value="1"/>
</dbReference>
<evidence type="ECO:0000256" key="5">
    <source>
        <dbReference type="ARBA" id="ARBA00005225"/>
    </source>
</evidence>
<evidence type="ECO:0000256" key="4">
    <source>
        <dbReference type="ARBA" id="ARBA00004496"/>
    </source>
</evidence>
<keyword evidence="12" id="KW-0479">Metal-binding</keyword>
<dbReference type="GO" id="GO:0004594">
    <property type="term" value="F:pantothenate kinase activity"/>
    <property type="evidence" value="ECO:0007669"/>
    <property type="project" value="UniProtKB-EC"/>
</dbReference>
<dbReference type="Pfam" id="PF03630">
    <property type="entry name" value="Fumble"/>
    <property type="match status" value="1"/>
</dbReference>
<comment type="pathway">
    <text evidence="5">Cofactor biosynthesis; coenzyme A biosynthesis; CoA from (R)-pantothenate: step 1/5.</text>
</comment>
<evidence type="ECO:0000256" key="22">
    <source>
        <dbReference type="ARBA" id="ARBA00046055"/>
    </source>
</evidence>
<feature type="domain" description="Damage-control phosphatase ARMT1-like metal-binding" evidence="24">
    <location>
        <begin position="498"/>
        <end position="801"/>
    </location>
</feature>
<dbReference type="GO" id="GO:0046872">
    <property type="term" value="F:metal ion binding"/>
    <property type="evidence" value="ECO:0007669"/>
    <property type="project" value="UniProtKB-KW"/>
</dbReference>
<proteinExistence type="inferred from homology"/>
<evidence type="ECO:0000256" key="21">
    <source>
        <dbReference type="ARBA" id="ARBA00032948"/>
    </source>
</evidence>
<evidence type="ECO:0000313" key="25">
    <source>
        <dbReference type="EMBL" id="KAK6636950.1"/>
    </source>
</evidence>
<dbReference type="NCBIfam" id="TIGR00555">
    <property type="entry name" value="panK_eukar"/>
    <property type="match status" value="1"/>
</dbReference>
<evidence type="ECO:0000256" key="18">
    <source>
        <dbReference type="ARBA" id="ARBA00023074"/>
    </source>
</evidence>
<evidence type="ECO:0000256" key="14">
    <source>
        <dbReference type="ARBA" id="ARBA00022777"/>
    </source>
</evidence>
<comment type="catalytic activity">
    <reaction evidence="1">
        <text>(R)-pantothenate + ATP = (R)-4'-phosphopantothenate + ADP + H(+)</text>
        <dbReference type="Rhea" id="RHEA:16373"/>
        <dbReference type="ChEBI" id="CHEBI:10986"/>
        <dbReference type="ChEBI" id="CHEBI:15378"/>
        <dbReference type="ChEBI" id="CHEBI:29032"/>
        <dbReference type="ChEBI" id="CHEBI:30616"/>
        <dbReference type="ChEBI" id="CHEBI:456216"/>
        <dbReference type="EC" id="2.7.1.33"/>
    </reaction>
</comment>
<keyword evidence="15" id="KW-0378">Hydrolase</keyword>
<comment type="subcellular location">
    <subcellularLocation>
        <location evidence="4">Cytoplasm</location>
    </subcellularLocation>
</comment>
<comment type="cofactor">
    <cofactor evidence="3">
        <name>Ni(2+)</name>
        <dbReference type="ChEBI" id="CHEBI:49786"/>
    </cofactor>
</comment>
<dbReference type="Proteomes" id="UP001372834">
    <property type="component" value="Unassembled WGS sequence"/>
</dbReference>
<comment type="function">
    <text evidence="22">Phosphatase which shows a preference for 4'-phosphopantetheine and its oxidatively damaged forms (sulfonate or S-sulfonate), providing strong indirect evidence that the phosphatase activity pre-empts damage in the coenzyme A (CoA) pathway. Hydrolyzing excess 4'-phosphopantetheine could constitute a directed overflow mechanism to prevent its oxidation to the S-sulfonate, sulfonate, or other forms. Hydrolyzing 4'-phosphopantetheine sulfonate or S-sulfonate would forestall their conversion to inactive forms of CoA and acyl carrier protein. May play a role in the physiological regulation of CoA intracellular levels.</text>
</comment>
<keyword evidence="16" id="KW-0067">ATP-binding</keyword>
<evidence type="ECO:0000256" key="3">
    <source>
        <dbReference type="ARBA" id="ARBA00001967"/>
    </source>
</evidence>
<dbReference type="FunFam" id="3.40.50.10880:FF:000001">
    <property type="entry name" value="Pantothenate kinase 4"/>
    <property type="match status" value="1"/>
</dbReference>
<evidence type="ECO:0000256" key="23">
    <source>
        <dbReference type="ARBA" id="ARBA00060870"/>
    </source>
</evidence>
<dbReference type="EMBL" id="JAWJWE010000004">
    <property type="protein sequence ID" value="KAK6636950.1"/>
    <property type="molecule type" value="Genomic_DNA"/>
</dbReference>
<evidence type="ECO:0000256" key="17">
    <source>
        <dbReference type="ARBA" id="ARBA00022993"/>
    </source>
</evidence>
<keyword evidence="10" id="KW-0533">Nickel</keyword>
<dbReference type="InterPro" id="IPR036075">
    <property type="entry name" value="ARMT-1-like_metal-bd_sf"/>
</dbReference>